<evidence type="ECO:0000313" key="10">
    <source>
        <dbReference type="EMBL" id="SUM31532.1"/>
    </source>
</evidence>
<feature type="domain" description="Large ribosomal subunit protein bL12 C-terminal" evidence="6">
    <location>
        <begin position="56"/>
        <end position="122"/>
    </location>
</feature>
<evidence type="ECO:0000313" key="13">
    <source>
        <dbReference type="Proteomes" id="UP000321057"/>
    </source>
</evidence>
<dbReference type="Pfam" id="PF00542">
    <property type="entry name" value="Ribosomal_L12"/>
    <property type="match status" value="1"/>
</dbReference>
<keyword evidence="3 5" id="KW-0687">Ribonucleoprotein</keyword>
<protein>
    <recommendedName>
        <fullName evidence="5">Large ribosomal subunit protein bL12</fullName>
    </recommendedName>
</protein>
<dbReference type="SUPFAM" id="SSF48300">
    <property type="entry name" value="Ribosomal protein L7/12, oligomerisation (N-terminal) domain"/>
    <property type="match status" value="1"/>
</dbReference>
<dbReference type="CDD" id="cd00387">
    <property type="entry name" value="Ribosomal_L7_L12"/>
    <property type="match status" value="1"/>
</dbReference>
<gene>
    <name evidence="5 8" type="primary">rplL</name>
    <name evidence="9" type="ORF">BUZ01_12610</name>
    <name evidence="10" type="ORF">NCTC12195_00966</name>
    <name evidence="8" type="ORF">SGA02_00240</name>
</gene>
<dbReference type="EMBL" id="BKAX01000001">
    <property type="protein sequence ID" value="GEQ04196.1"/>
    <property type="molecule type" value="Genomic_DNA"/>
</dbReference>
<evidence type="ECO:0000313" key="8">
    <source>
        <dbReference type="EMBL" id="GEQ04196.1"/>
    </source>
</evidence>
<sequence length="122" mass="12563">MANQEQIIEAIKEMSVLELNDLVKAIEEEFGVTAAAPVAAAGAAGGADAAAEKTEFDVELTSAGSSKIKVVKAVKEATGLGLKDAKELVDGAPKVVKEGLAKEEAEKLKEALEEVGATVELK</sequence>
<reference evidence="8 13" key="3">
    <citation type="submission" date="2019-07" db="EMBL/GenBank/DDBJ databases">
        <title>Whole genome shotgun sequence of Staphylococcus gallinarum NBRC 109767.</title>
        <authorList>
            <person name="Hosoyama A."/>
            <person name="Uohara A."/>
            <person name="Ohji S."/>
            <person name="Ichikawa N."/>
        </authorList>
    </citation>
    <scope>NUCLEOTIDE SEQUENCE [LARGE SCALE GENOMIC DNA]</scope>
    <source>
        <strain evidence="8 13">NBRC 109767</strain>
    </source>
</reference>
<evidence type="ECO:0000313" key="12">
    <source>
        <dbReference type="Proteomes" id="UP000283576"/>
    </source>
</evidence>
<dbReference type="PANTHER" id="PTHR45987">
    <property type="entry name" value="39S RIBOSOMAL PROTEIN L12"/>
    <property type="match status" value="1"/>
</dbReference>
<feature type="domain" description="Large ribosomal subunit protein bL12 oligomerization" evidence="7">
    <location>
        <begin position="4"/>
        <end position="50"/>
    </location>
</feature>
<reference evidence="9 12" key="1">
    <citation type="journal article" date="2016" name="Front. Microbiol.">
        <title>Comprehensive Phylogenetic Analysis of Bovine Non-aureus Staphylococci Species Based on Whole-Genome Sequencing.</title>
        <authorList>
            <person name="Naushad S."/>
            <person name="Barkema H.W."/>
            <person name="Luby C."/>
            <person name="Condas L.A."/>
            <person name="Nobrega D.B."/>
            <person name="Carson D.A."/>
            <person name="De Buck J."/>
        </authorList>
    </citation>
    <scope>NUCLEOTIDE SEQUENCE [LARGE SCALE GENOMIC DNA]</scope>
    <source>
        <strain evidence="9 12">SNUC 1388</strain>
    </source>
</reference>
<dbReference type="Gene3D" id="1.20.5.710">
    <property type="entry name" value="Single helix bin"/>
    <property type="match status" value="1"/>
</dbReference>
<dbReference type="Proteomes" id="UP000283576">
    <property type="component" value="Unassembled WGS sequence"/>
</dbReference>
<dbReference type="InterPro" id="IPR008932">
    <property type="entry name" value="Ribosomal_bL12_oligo"/>
</dbReference>
<dbReference type="InterPro" id="IPR013823">
    <property type="entry name" value="Ribosomal_bL12_C"/>
</dbReference>
<comment type="subunit">
    <text evidence="5">Homodimer. Part of the ribosomal stalk of the 50S ribosomal subunit. Forms a multimeric L10(L12)X complex, where L10 forms an elongated spine to which 2 to 4 L12 dimers bind in a sequential fashion. Binds GTP-bound translation factors.</text>
</comment>
<dbReference type="InterPro" id="IPR014719">
    <property type="entry name" value="Ribosomal_bL12_C/ClpS-like"/>
</dbReference>
<reference evidence="10 11" key="2">
    <citation type="submission" date="2018-06" db="EMBL/GenBank/DDBJ databases">
        <authorList>
            <consortium name="Pathogen Informatics"/>
            <person name="Doyle S."/>
        </authorList>
    </citation>
    <scope>NUCLEOTIDE SEQUENCE [LARGE SCALE GENOMIC DNA]</scope>
    <source>
        <strain evidence="10 11">NCTC12195</strain>
    </source>
</reference>
<name>A0A0D0SIM9_STAGA</name>
<keyword evidence="13" id="KW-1185">Reference proteome</keyword>
<organism evidence="9 12">
    <name type="scientific">Staphylococcus gallinarum</name>
    <dbReference type="NCBI Taxonomy" id="1293"/>
    <lineage>
        <taxon>Bacteria</taxon>
        <taxon>Bacillati</taxon>
        <taxon>Bacillota</taxon>
        <taxon>Bacilli</taxon>
        <taxon>Bacillales</taxon>
        <taxon>Staphylococcaceae</taxon>
        <taxon>Staphylococcus</taxon>
    </lineage>
</organism>
<evidence type="ECO:0000256" key="2">
    <source>
        <dbReference type="ARBA" id="ARBA00022980"/>
    </source>
</evidence>
<dbReference type="Gene3D" id="3.30.1390.10">
    <property type="match status" value="1"/>
</dbReference>
<dbReference type="GO" id="GO:0022625">
    <property type="term" value="C:cytosolic large ribosomal subunit"/>
    <property type="evidence" value="ECO:0007669"/>
    <property type="project" value="TreeGrafter"/>
</dbReference>
<dbReference type="STRING" id="1293.SH09_02065"/>
<dbReference type="Proteomes" id="UP000321057">
    <property type="component" value="Unassembled WGS sequence"/>
</dbReference>
<evidence type="ECO:0000259" key="7">
    <source>
        <dbReference type="Pfam" id="PF16320"/>
    </source>
</evidence>
<evidence type="ECO:0000256" key="4">
    <source>
        <dbReference type="ARBA" id="ARBA00062085"/>
    </source>
</evidence>
<dbReference type="NCBIfam" id="TIGR00855">
    <property type="entry name" value="L12"/>
    <property type="match status" value="1"/>
</dbReference>
<proteinExistence type="inferred from homology"/>
<evidence type="ECO:0000256" key="3">
    <source>
        <dbReference type="ARBA" id="ARBA00023274"/>
    </source>
</evidence>
<evidence type="ECO:0000313" key="11">
    <source>
        <dbReference type="Proteomes" id="UP000255277"/>
    </source>
</evidence>
<dbReference type="PANTHER" id="PTHR45987:SF4">
    <property type="entry name" value="LARGE RIBOSOMAL SUBUNIT PROTEIN BL12M"/>
    <property type="match status" value="1"/>
</dbReference>
<dbReference type="Proteomes" id="UP000255277">
    <property type="component" value="Unassembled WGS sequence"/>
</dbReference>
<evidence type="ECO:0000256" key="1">
    <source>
        <dbReference type="ARBA" id="ARBA00007197"/>
    </source>
</evidence>
<comment type="subunit">
    <text evidence="4">Homodimer. Part of the 50S ribosomal subunit; present in 4 copies per ribosome. Forms part of the ribosomal stalk which helps the ribosome interact with GTP-bound translation factors. Forms a pentameric L10(L12)2(L12)2 complex, where L10 forms an elongated spine to which 2 L12 dimers bind in a sequential fashion.</text>
</comment>
<dbReference type="FunFam" id="1.20.5.710:FF:000002">
    <property type="entry name" value="50S ribosomal protein L7/L12"/>
    <property type="match status" value="1"/>
</dbReference>
<evidence type="ECO:0000313" key="9">
    <source>
        <dbReference type="EMBL" id="RIL41401.1"/>
    </source>
</evidence>
<dbReference type="FunFam" id="3.30.1390.10:FF:000001">
    <property type="entry name" value="50S ribosomal protein L7/L12"/>
    <property type="match status" value="1"/>
</dbReference>
<dbReference type="RefSeq" id="WP_042737963.1">
    <property type="nucleotide sequence ID" value="NZ_BKAX01000001.1"/>
</dbReference>
<dbReference type="EMBL" id="QXRZ01000011">
    <property type="protein sequence ID" value="RIL41401.1"/>
    <property type="molecule type" value="Genomic_DNA"/>
</dbReference>
<dbReference type="OrthoDB" id="9811748at2"/>
<dbReference type="EMBL" id="UHDK01000001">
    <property type="protein sequence ID" value="SUM31532.1"/>
    <property type="molecule type" value="Genomic_DNA"/>
</dbReference>
<comment type="similarity">
    <text evidence="1 5">Belongs to the bacterial ribosomal protein bL12 family.</text>
</comment>
<comment type="function">
    <text evidence="5">Forms part of the ribosomal stalk which helps the ribosome interact with GTP-bound translation factors. Is thus essential for accurate translation.</text>
</comment>
<dbReference type="GO" id="GO:0003729">
    <property type="term" value="F:mRNA binding"/>
    <property type="evidence" value="ECO:0007669"/>
    <property type="project" value="TreeGrafter"/>
</dbReference>
<dbReference type="GO" id="GO:0003735">
    <property type="term" value="F:structural constituent of ribosome"/>
    <property type="evidence" value="ECO:0007669"/>
    <property type="project" value="InterPro"/>
</dbReference>
<accession>A0A0D0SIM9</accession>
<dbReference type="Pfam" id="PF16320">
    <property type="entry name" value="Ribosomal_L12_N"/>
    <property type="match status" value="1"/>
</dbReference>
<keyword evidence="2 5" id="KW-0689">Ribosomal protein</keyword>
<dbReference type="GeneID" id="93846189"/>
<dbReference type="InterPro" id="IPR036235">
    <property type="entry name" value="Ribosomal_bL12_oligo_N_sf"/>
</dbReference>
<dbReference type="GO" id="GO:0006412">
    <property type="term" value="P:translation"/>
    <property type="evidence" value="ECO:0007669"/>
    <property type="project" value="UniProtKB-UniRule"/>
</dbReference>
<evidence type="ECO:0000259" key="6">
    <source>
        <dbReference type="Pfam" id="PF00542"/>
    </source>
</evidence>
<dbReference type="SUPFAM" id="SSF54736">
    <property type="entry name" value="ClpS-like"/>
    <property type="match status" value="1"/>
</dbReference>
<dbReference type="InterPro" id="IPR000206">
    <property type="entry name" value="Ribosomal_bL12"/>
</dbReference>
<dbReference type="HAMAP" id="MF_00368">
    <property type="entry name" value="Ribosomal_bL12"/>
    <property type="match status" value="1"/>
</dbReference>
<evidence type="ECO:0000256" key="5">
    <source>
        <dbReference type="HAMAP-Rule" id="MF_00368"/>
    </source>
</evidence>
<dbReference type="AlphaFoldDB" id="A0A0D0SIM9"/>